<sequence length="457" mass="48090">MRMYNSSVDALFTGAQLEFTAAAIAARVRSGALSPIDAVEGALSRISERDPELEAFVAVRGEQARAEAVALAGRPGLSALPLAGVPIAIKDNIPMVGHPLGNGSMDIAAELSTEDHPVLDRLRRAGAVPVGLTRLSELCVWPSTDSHESIVRNPWNPERSAGGSSGGSGVSVAAGMVPVSHGSDCLGSIRIPAATCGLVGIKPGSGLVPRELGENWFGMAENGPLTTTVQDAALLLSVMADRPELAELADPGRLRIAVAVGSPSPMTPVDRHWREGVERAARVLGTAGHTVTTAKLPYPLNPMPLVARWTAGTAAYAEGLDHSLLQARTRTHAAVGRAMHRHVKSHHVDRLETAMRGFFKDFDVVLTPTLARPPMQAHRWSKRSWASNVMVAARFAPFTPVWNLVGWPAATVPAGMHPESGTPLGVQIVAPAGGEARILALAAQLEALQPWPRVAVG</sequence>
<dbReference type="SUPFAM" id="SSF75304">
    <property type="entry name" value="Amidase signature (AS) enzymes"/>
    <property type="match status" value="1"/>
</dbReference>
<dbReference type="InterPro" id="IPR036928">
    <property type="entry name" value="AS_sf"/>
</dbReference>
<dbReference type="PANTHER" id="PTHR11895">
    <property type="entry name" value="TRANSAMIDASE"/>
    <property type="match status" value="1"/>
</dbReference>
<dbReference type="PANTHER" id="PTHR11895:SF7">
    <property type="entry name" value="GLUTAMYL-TRNA(GLN) AMIDOTRANSFERASE SUBUNIT A, MITOCHONDRIAL"/>
    <property type="match status" value="1"/>
</dbReference>
<evidence type="ECO:0000256" key="3">
    <source>
        <dbReference type="ARBA" id="ARBA00012922"/>
    </source>
</evidence>
<comment type="similarity">
    <text evidence="2">Belongs to the amidase family.</text>
</comment>
<keyword evidence="7" id="KW-1185">Reference proteome</keyword>
<name>A0A1H7HBS9_9NOCA</name>
<evidence type="ECO:0000256" key="2">
    <source>
        <dbReference type="ARBA" id="ARBA00009199"/>
    </source>
</evidence>
<proteinExistence type="inferred from homology"/>
<dbReference type="InterPro" id="IPR023631">
    <property type="entry name" value="Amidase_dom"/>
</dbReference>
<dbReference type="AlphaFoldDB" id="A0A1H7HBS9"/>
<dbReference type="Proteomes" id="UP000198677">
    <property type="component" value="Unassembled WGS sequence"/>
</dbReference>
<evidence type="ECO:0000256" key="4">
    <source>
        <dbReference type="SAM" id="MobiDB-lite"/>
    </source>
</evidence>
<gene>
    <name evidence="6" type="ORF">SAMN05444583_10273</name>
</gene>
<accession>A0A1H7HBS9</accession>
<evidence type="ECO:0000313" key="7">
    <source>
        <dbReference type="Proteomes" id="UP000198677"/>
    </source>
</evidence>
<feature type="region of interest" description="Disordered" evidence="4">
    <location>
        <begin position="149"/>
        <end position="169"/>
    </location>
</feature>
<dbReference type="InterPro" id="IPR000120">
    <property type="entry name" value="Amidase"/>
</dbReference>
<dbReference type="Gene3D" id="3.90.1300.10">
    <property type="entry name" value="Amidase signature (AS) domain"/>
    <property type="match status" value="1"/>
</dbReference>
<organism evidence="6 7">
    <name type="scientific">Rhodococcus maanshanensis</name>
    <dbReference type="NCBI Taxonomy" id="183556"/>
    <lineage>
        <taxon>Bacteria</taxon>
        <taxon>Bacillati</taxon>
        <taxon>Actinomycetota</taxon>
        <taxon>Actinomycetes</taxon>
        <taxon>Mycobacteriales</taxon>
        <taxon>Nocardiaceae</taxon>
        <taxon>Rhodococcus</taxon>
    </lineage>
</organism>
<dbReference type="EC" id="3.5.1.4" evidence="3"/>
<dbReference type="Pfam" id="PF01425">
    <property type="entry name" value="Amidase"/>
    <property type="match status" value="1"/>
</dbReference>
<comment type="catalytic activity">
    <reaction evidence="1">
        <text>a monocarboxylic acid amide + H2O = a monocarboxylate + NH4(+)</text>
        <dbReference type="Rhea" id="RHEA:12020"/>
        <dbReference type="ChEBI" id="CHEBI:15377"/>
        <dbReference type="ChEBI" id="CHEBI:28938"/>
        <dbReference type="ChEBI" id="CHEBI:35757"/>
        <dbReference type="ChEBI" id="CHEBI:83628"/>
        <dbReference type="EC" id="3.5.1.4"/>
    </reaction>
</comment>
<dbReference type="GO" id="GO:0004040">
    <property type="term" value="F:amidase activity"/>
    <property type="evidence" value="ECO:0007669"/>
    <property type="project" value="UniProtKB-EC"/>
</dbReference>
<reference evidence="7" key="1">
    <citation type="submission" date="2016-10" db="EMBL/GenBank/DDBJ databases">
        <authorList>
            <person name="Varghese N."/>
            <person name="Submissions S."/>
        </authorList>
    </citation>
    <scope>NUCLEOTIDE SEQUENCE [LARGE SCALE GENOMIC DNA]</scope>
    <source>
        <strain evidence="7">DSM 44675</strain>
    </source>
</reference>
<evidence type="ECO:0000259" key="5">
    <source>
        <dbReference type="Pfam" id="PF01425"/>
    </source>
</evidence>
<dbReference type="EMBL" id="FOAW01000002">
    <property type="protein sequence ID" value="SEK47724.1"/>
    <property type="molecule type" value="Genomic_DNA"/>
</dbReference>
<evidence type="ECO:0000256" key="1">
    <source>
        <dbReference type="ARBA" id="ARBA00001311"/>
    </source>
</evidence>
<evidence type="ECO:0000313" key="6">
    <source>
        <dbReference type="EMBL" id="SEK47724.1"/>
    </source>
</evidence>
<protein>
    <recommendedName>
        <fullName evidence="3">amidase</fullName>
        <ecNumber evidence="3">3.5.1.4</ecNumber>
    </recommendedName>
</protein>
<feature type="domain" description="Amidase" evidence="5">
    <location>
        <begin position="38"/>
        <end position="439"/>
    </location>
</feature>
<dbReference type="RefSeq" id="WP_245816096.1">
    <property type="nucleotide sequence ID" value="NZ_FOAW01000002.1"/>
</dbReference>